<dbReference type="GO" id="GO:0016832">
    <property type="term" value="F:aldehyde-lyase activity"/>
    <property type="evidence" value="ECO:0007669"/>
    <property type="project" value="InterPro"/>
</dbReference>
<dbReference type="PANTHER" id="PTHR43018:SF1">
    <property type="entry name" value="PROTEIN AROA(G)"/>
    <property type="match status" value="1"/>
</dbReference>
<comment type="caution">
    <text evidence="3">The sequence shown here is derived from an EMBL/GenBank/DDBJ whole genome shotgun (WGS) entry which is preliminary data.</text>
</comment>
<dbReference type="NCBIfam" id="TIGR01361">
    <property type="entry name" value="DAHP_synth_Bsub"/>
    <property type="match status" value="1"/>
</dbReference>
<dbReference type="Pfam" id="PF00793">
    <property type="entry name" value="DAHP_synth_1"/>
    <property type="match status" value="1"/>
</dbReference>
<dbReference type="PANTHER" id="PTHR43018">
    <property type="entry name" value="PHOSPHO-2-DEHYDRO-3-DEOXYHEPTONATE ALDOLASE"/>
    <property type="match status" value="1"/>
</dbReference>
<dbReference type="EC" id="2.5.1.54" evidence="3"/>
<accession>A0A831TFC5</accession>
<keyword evidence="1 3" id="KW-0808">Transferase</keyword>
<dbReference type="GO" id="GO:0003849">
    <property type="term" value="F:3-deoxy-7-phosphoheptulonate synthase activity"/>
    <property type="evidence" value="ECO:0007669"/>
    <property type="project" value="UniProtKB-EC"/>
</dbReference>
<dbReference type="AlphaFoldDB" id="A0A831TFC5"/>
<dbReference type="InterPro" id="IPR006268">
    <property type="entry name" value="DAHP_syn_2"/>
</dbReference>
<dbReference type="NCBIfam" id="NF009239">
    <property type="entry name" value="PRK12595.1"/>
    <property type="match status" value="1"/>
</dbReference>
<proteinExistence type="predicted"/>
<evidence type="ECO:0000259" key="2">
    <source>
        <dbReference type="Pfam" id="PF00793"/>
    </source>
</evidence>
<name>A0A831TFC5_9BACT</name>
<dbReference type="EMBL" id="DSIY01000145">
    <property type="protein sequence ID" value="HEG90965.1"/>
    <property type="molecule type" value="Genomic_DNA"/>
</dbReference>
<protein>
    <submittedName>
        <fullName evidence="3">3-deoxy-7-phosphoheptulonate synthase</fullName>
        <ecNumber evidence="3">2.5.1.54</ecNumber>
    </submittedName>
</protein>
<dbReference type="InterPro" id="IPR013785">
    <property type="entry name" value="Aldolase_TIM"/>
</dbReference>
<evidence type="ECO:0000313" key="3">
    <source>
        <dbReference type="EMBL" id="HEG90965.1"/>
    </source>
</evidence>
<organism evidence="3">
    <name type="scientific">Thermorudis peleae</name>
    <dbReference type="NCBI Taxonomy" id="1382356"/>
    <lineage>
        <taxon>Bacteria</taxon>
        <taxon>Pseudomonadati</taxon>
        <taxon>Thermomicrobiota</taxon>
        <taxon>Thermomicrobia</taxon>
        <taxon>Thermomicrobia incertae sedis</taxon>
        <taxon>Thermorudis</taxon>
    </lineage>
</organism>
<dbReference type="SUPFAM" id="SSF51569">
    <property type="entry name" value="Aldolase"/>
    <property type="match status" value="1"/>
</dbReference>
<dbReference type="GO" id="GO:0009073">
    <property type="term" value="P:aromatic amino acid family biosynthetic process"/>
    <property type="evidence" value="ECO:0007669"/>
    <property type="project" value="InterPro"/>
</dbReference>
<evidence type="ECO:0000256" key="1">
    <source>
        <dbReference type="ARBA" id="ARBA00022679"/>
    </source>
</evidence>
<reference evidence="3" key="1">
    <citation type="journal article" date="2020" name="mSystems">
        <title>Genome- and Community-Level Interaction Insights into Carbon Utilization and Element Cycling Functions of Hydrothermarchaeota in Hydrothermal Sediment.</title>
        <authorList>
            <person name="Zhou Z."/>
            <person name="Liu Y."/>
            <person name="Xu W."/>
            <person name="Pan J."/>
            <person name="Luo Z.H."/>
            <person name="Li M."/>
        </authorList>
    </citation>
    <scope>NUCLEOTIDE SEQUENCE [LARGE SCALE GENOMIC DNA]</scope>
    <source>
        <strain evidence="3">SpSt-210</strain>
    </source>
</reference>
<dbReference type="InterPro" id="IPR052899">
    <property type="entry name" value="Class-I_DAHP_synthase"/>
</dbReference>
<dbReference type="Gene3D" id="3.30.70.1140">
    <property type="entry name" value="Phospho-2-dehydro-3-deoxyheptonate aldolase, domain 1"/>
    <property type="match status" value="1"/>
</dbReference>
<dbReference type="InterPro" id="IPR006218">
    <property type="entry name" value="DAHP1/KDSA"/>
</dbReference>
<dbReference type="NCBIfam" id="NF006421">
    <property type="entry name" value="PRK08673.1"/>
    <property type="match status" value="1"/>
</dbReference>
<feature type="domain" description="DAHP synthetase I/KDSA" evidence="2">
    <location>
        <begin position="88"/>
        <end position="323"/>
    </location>
</feature>
<dbReference type="Gene3D" id="3.20.20.70">
    <property type="entry name" value="Aldolase class I"/>
    <property type="match status" value="1"/>
</dbReference>
<gene>
    <name evidence="3" type="primary">aroF</name>
    <name evidence="3" type="ORF">ENP34_05940</name>
</gene>
<sequence>MIVRMSPEADDQQRERILHLLRERGYDVLALGRGGAPVIGVNGKPLAEDLPALLSRQPGVEQVVQPGSAYKLAAREVRPAGTVVRVGEVTFGGSEPVIIAGPCTVEDRDQLLRTAEAVRQAGASMLRGGAFKPRTSPYSFQGLGEAGLELLAEARAVTGLPVVTEVLDTEHVELVAEYADMLQIGSRNMMNFALLRRVAATGKPVLLKRGFAATIEEWLLAAEYLLAGGNDQVVLCERGVRGFDTVTRFTLDLNAVPLVRQLSHLPVIVDPSHGTGRRELVPPMSLAAIAAGAHGLIIEVHPEPERALVDGRQTITPETLSDLVRRVRALTAVTTAVLAGI</sequence>